<dbReference type="PROSITE" id="PS50977">
    <property type="entry name" value="HTH_TETR_2"/>
    <property type="match status" value="1"/>
</dbReference>
<evidence type="ECO:0000259" key="5">
    <source>
        <dbReference type="PROSITE" id="PS50977"/>
    </source>
</evidence>
<dbReference type="InterPro" id="IPR011041">
    <property type="entry name" value="Quinoprot_gluc/sorb_DH_b-prop"/>
</dbReference>
<feature type="region of interest" description="Disordered" evidence="3">
    <location>
        <begin position="301"/>
        <end position="346"/>
    </location>
</feature>
<dbReference type="PANTHER" id="PTHR19328:SF13">
    <property type="entry name" value="HIPL1 PROTEIN"/>
    <property type="match status" value="1"/>
</dbReference>
<accession>A0A6V8KG74</accession>
<keyword evidence="7" id="KW-1185">Reference proteome</keyword>
<dbReference type="SUPFAM" id="SSF46689">
    <property type="entry name" value="Homeodomain-like"/>
    <property type="match status" value="1"/>
</dbReference>
<dbReference type="AlphaFoldDB" id="A0A6V8KG74"/>
<feature type="domain" description="HTH tetR-type" evidence="5">
    <location>
        <begin position="371"/>
        <end position="431"/>
    </location>
</feature>
<sequence length="596" mass="62251">MLRRPFRRAATGAYVIAVLALPACADDSPTTLGEPVEIVNGLNAPWGLTFLPDGSALVSQRITGDIVRVPSGGGTPQRVGSVPGAVPSSEGGLLGIVASPHFATDRTVYASVSGARENAIVALRVADDFRSLRQERVLLDGIQTADRHHGGRIVIGPDGNLWIGTGDAFEPRNAADDATLNGKILRIRPDGSIPPDNPSPDSPIYSSGHRNVQGIAFGPDGTAYATELGHRTWDEVNVLGPGRDYGWPQTEGVQGSTGVPPIFTVHPDDASPSGVAYAAGSLWIGALGGQRLWQLPVAGDAANGDATPTSRTTTGASGPSKSHPTARCGWSPPTPTAPPGAAPTRVPATTAYCASRSNQAERMYITAMSAKAPRDRIIEATATLLAEGGRDAVSTRTVCTAAGVQAPAIYRLFGDMQGVLDAAGSFGLASYLADKAALEETDDPVEDLRAGWDLHVEFGLTQPALYTLIFGDVRPGHEPPAAAQASAILAHRIHRIAQAGRLRVTEERAAQLVHSTGKGVTLTLIATPPEARDLSLSTMARESILATITTDPAAATSTGLLNAAVSLQAHLDEATALTDRERDLLDEWLRRIGKDS</sequence>
<proteinExistence type="predicted"/>
<dbReference type="PANTHER" id="PTHR19328">
    <property type="entry name" value="HEDGEHOG-INTERACTING PROTEIN"/>
    <property type="match status" value="1"/>
</dbReference>
<evidence type="ECO:0000256" key="1">
    <source>
        <dbReference type="ARBA" id="ARBA00023125"/>
    </source>
</evidence>
<dbReference type="Pfam" id="PF07995">
    <property type="entry name" value="GSDH"/>
    <property type="match status" value="1"/>
</dbReference>
<feature type="region of interest" description="Disordered" evidence="3">
    <location>
        <begin position="189"/>
        <end position="208"/>
    </location>
</feature>
<evidence type="ECO:0000256" key="4">
    <source>
        <dbReference type="SAM" id="SignalP"/>
    </source>
</evidence>
<evidence type="ECO:0000256" key="2">
    <source>
        <dbReference type="PROSITE-ProRule" id="PRU00335"/>
    </source>
</evidence>
<dbReference type="Gene3D" id="1.10.357.10">
    <property type="entry name" value="Tetracycline Repressor, domain 2"/>
    <property type="match status" value="1"/>
</dbReference>
<reference evidence="6 7" key="1">
    <citation type="submission" date="2020-03" db="EMBL/GenBank/DDBJ databases">
        <title>Whole genome shotgun sequence of Phytohabitans houttuyneae NBRC 108639.</title>
        <authorList>
            <person name="Komaki H."/>
            <person name="Tamura T."/>
        </authorList>
    </citation>
    <scope>NUCLEOTIDE SEQUENCE [LARGE SCALE GENOMIC DNA]</scope>
    <source>
        <strain evidence="6 7">NBRC 108639</strain>
    </source>
</reference>
<dbReference type="InterPro" id="IPR012938">
    <property type="entry name" value="Glc/Sorbosone_DH"/>
</dbReference>
<dbReference type="Gene3D" id="2.120.10.30">
    <property type="entry name" value="TolB, C-terminal domain"/>
    <property type="match status" value="1"/>
</dbReference>
<organism evidence="6 7">
    <name type="scientific">Phytohabitans houttuyneae</name>
    <dbReference type="NCBI Taxonomy" id="1076126"/>
    <lineage>
        <taxon>Bacteria</taxon>
        <taxon>Bacillati</taxon>
        <taxon>Actinomycetota</taxon>
        <taxon>Actinomycetes</taxon>
        <taxon>Micromonosporales</taxon>
        <taxon>Micromonosporaceae</taxon>
    </lineage>
</organism>
<feature type="DNA-binding region" description="H-T-H motif" evidence="2">
    <location>
        <begin position="394"/>
        <end position="413"/>
    </location>
</feature>
<evidence type="ECO:0000256" key="3">
    <source>
        <dbReference type="SAM" id="MobiDB-lite"/>
    </source>
</evidence>
<dbReference type="EMBL" id="BLPF01000002">
    <property type="protein sequence ID" value="GFJ81388.1"/>
    <property type="molecule type" value="Genomic_DNA"/>
</dbReference>
<dbReference type="Proteomes" id="UP000482800">
    <property type="component" value="Unassembled WGS sequence"/>
</dbReference>
<dbReference type="InterPro" id="IPR011042">
    <property type="entry name" value="6-blade_b-propeller_TolB-like"/>
</dbReference>
<feature type="chain" id="PRO_5028921065" description="HTH tetR-type domain-containing protein" evidence="4">
    <location>
        <begin position="26"/>
        <end position="596"/>
    </location>
</feature>
<dbReference type="InterPro" id="IPR009057">
    <property type="entry name" value="Homeodomain-like_sf"/>
</dbReference>
<dbReference type="Pfam" id="PF00440">
    <property type="entry name" value="TetR_N"/>
    <property type="match status" value="1"/>
</dbReference>
<protein>
    <recommendedName>
        <fullName evidence="5">HTH tetR-type domain-containing protein</fullName>
    </recommendedName>
</protein>
<dbReference type="SUPFAM" id="SSF50952">
    <property type="entry name" value="Soluble quinoprotein glucose dehydrogenase"/>
    <property type="match status" value="1"/>
</dbReference>
<feature type="compositionally biased region" description="Pro residues" evidence="3">
    <location>
        <begin position="332"/>
        <end position="341"/>
    </location>
</feature>
<evidence type="ECO:0000313" key="6">
    <source>
        <dbReference type="EMBL" id="GFJ81388.1"/>
    </source>
</evidence>
<gene>
    <name evidence="6" type="ORF">Phou_055680</name>
</gene>
<dbReference type="InterPro" id="IPR001647">
    <property type="entry name" value="HTH_TetR"/>
</dbReference>
<comment type="caution">
    <text evidence="6">The sequence shown here is derived from an EMBL/GenBank/DDBJ whole genome shotgun (WGS) entry which is preliminary data.</text>
</comment>
<feature type="signal peptide" evidence="4">
    <location>
        <begin position="1"/>
        <end position="25"/>
    </location>
</feature>
<dbReference type="SUPFAM" id="SSF48498">
    <property type="entry name" value="Tetracyclin repressor-like, C-terminal domain"/>
    <property type="match status" value="1"/>
</dbReference>
<evidence type="ECO:0000313" key="7">
    <source>
        <dbReference type="Proteomes" id="UP000482800"/>
    </source>
</evidence>
<dbReference type="GO" id="GO:0003677">
    <property type="term" value="F:DNA binding"/>
    <property type="evidence" value="ECO:0007669"/>
    <property type="project" value="UniProtKB-UniRule"/>
</dbReference>
<feature type="compositionally biased region" description="Polar residues" evidence="3">
    <location>
        <begin position="306"/>
        <end position="323"/>
    </location>
</feature>
<keyword evidence="1 2" id="KW-0238">DNA-binding</keyword>
<name>A0A6V8KG74_9ACTN</name>
<reference evidence="6 7" key="2">
    <citation type="submission" date="2020-03" db="EMBL/GenBank/DDBJ databases">
        <authorList>
            <person name="Ichikawa N."/>
            <person name="Kimura A."/>
            <person name="Kitahashi Y."/>
            <person name="Uohara A."/>
        </authorList>
    </citation>
    <scope>NUCLEOTIDE SEQUENCE [LARGE SCALE GENOMIC DNA]</scope>
    <source>
        <strain evidence="6 7">NBRC 108639</strain>
    </source>
</reference>
<keyword evidence="4" id="KW-0732">Signal</keyword>
<dbReference type="InterPro" id="IPR036271">
    <property type="entry name" value="Tet_transcr_reg_TetR-rel_C_sf"/>
</dbReference>